<dbReference type="EMBL" id="JAPWGW010000005">
    <property type="protein sequence ID" value="MCZ4299223.1"/>
    <property type="molecule type" value="Genomic_DNA"/>
</dbReference>
<name>A0ABT4M0A7_9PROT</name>
<reference evidence="2" key="1">
    <citation type="submission" date="2022-12" db="EMBL/GenBank/DDBJ databases">
        <title>Bacterial isolates from different developmental stages of Nematostella vectensis.</title>
        <authorList>
            <person name="Fraune S."/>
        </authorList>
    </citation>
    <scope>NUCLEOTIDE SEQUENCE</scope>
    <source>
        <strain evidence="2">G21632-S1</strain>
    </source>
</reference>
<sequence>MVAPDRIHSLSRAGGTSPNDDRANGAVAASCGHAWVIDGATGVSDQTYVSGASSDAAWLAAQLDTHFAGLPQNSEPIRVALRRIVGRVRDDYLLQTSQSHIPEYAIPSAAALYCGWEQSGHRVHIRFSGLGDCSAIVRESSGLLHIIGDLSRGGDAHMLDRFAAFHGDESEAAKSELRAFLQEQRSRMNKPDGYWVFSIAPEAASHIQERTLCLRSPADLLLMTDGFARLIDHFEAYTPDTLIDAALRNGLGLLYEELRRLEAGDPGRTAAPRVKQEDDASAVLVRLEASDAPTGNSA</sequence>
<protein>
    <submittedName>
        <fullName evidence="2">Protein phosphatase 2C domain-containing protein</fullName>
    </submittedName>
</protein>
<keyword evidence="3" id="KW-1185">Reference proteome</keyword>
<evidence type="ECO:0000313" key="2">
    <source>
        <dbReference type="EMBL" id="MCZ4299223.1"/>
    </source>
</evidence>
<organism evidence="2 3">
    <name type="scientific">Henriciella marina</name>
    <dbReference type="NCBI Taxonomy" id="453851"/>
    <lineage>
        <taxon>Bacteria</taxon>
        <taxon>Pseudomonadati</taxon>
        <taxon>Pseudomonadota</taxon>
        <taxon>Alphaproteobacteria</taxon>
        <taxon>Hyphomonadales</taxon>
        <taxon>Hyphomonadaceae</taxon>
        <taxon>Henriciella</taxon>
    </lineage>
</organism>
<dbReference type="Proteomes" id="UP001083770">
    <property type="component" value="Unassembled WGS sequence"/>
</dbReference>
<proteinExistence type="predicted"/>
<feature type="region of interest" description="Disordered" evidence="1">
    <location>
        <begin position="1"/>
        <end position="21"/>
    </location>
</feature>
<evidence type="ECO:0000256" key="1">
    <source>
        <dbReference type="SAM" id="MobiDB-lite"/>
    </source>
</evidence>
<evidence type="ECO:0000313" key="3">
    <source>
        <dbReference type="Proteomes" id="UP001083770"/>
    </source>
</evidence>
<dbReference type="RefSeq" id="WP_269403233.1">
    <property type="nucleotide sequence ID" value="NZ_JAPWGW010000005.1"/>
</dbReference>
<comment type="caution">
    <text evidence="2">The sequence shown here is derived from an EMBL/GenBank/DDBJ whole genome shotgun (WGS) entry which is preliminary data.</text>
</comment>
<accession>A0ABT4M0A7</accession>
<gene>
    <name evidence="2" type="ORF">O4G74_14250</name>
</gene>